<keyword evidence="4" id="KW-0645">Protease</keyword>
<keyword evidence="2" id="KW-0472">Membrane</keyword>
<dbReference type="GO" id="GO:0008237">
    <property type="term" value="F:metallopeptidase activity"/>
    <property type="evidence" value="ECO:0007669"/>
    <property type="project" value="UniProtKB-KW"/>
</dbReference>
<keyword evidence="2" id="KW-1133">Transmembrane helix</keyword>
<evidence type="ECO:0000313" key="5">
    <source>
        <dbReference type="Proteomes" id="UP000824106"/>
    </source>
</evidence>
<dbReference type="Proteomes" id="UP000824106">
    <property type="component" value="Unassembled WGS sequence"/>
</dbReference>
<evidence type="ECO:0000256" key="1">
    <source>
        <dbReference type="ARBA" id="ARBA00009067"/>
    </source>
</evidence>
<dbReference type="AlphaFoldDB" id="A0A9D2G1E9"/>
<dbReference type="InterPro" id="IPR003675">
    <property type="entry name" value="Rce1/LyrA-like_dom"/>
</dbReference>
<evidence type="ECO:0000313" key="4">
    <source>
        <dbReference type="EMBL" id="HIZ70345.1"/>
    </source>
</evidence>
<feature type="domain" description="CAAX prenyl protease 2/Lysostaphin resistance protein A-like" evidence="3">
    <location>
        <begin position="1"/>
        <end position="75"/>
    </location>
</feature>
<dbReference type="EMBL" id="DXAZ01000012">
    <property type="protein sequence ID" value="HIZ70345.1"/>
    <property type="molecule type" value="Genomic_DNA"/>
</dbReference>
<accession>A0A9D2G1E9</accession>
<keyword evidence="4" id="KW-0378">Hydrolase</keyword>
<dbReference type="GO" id="GO:0080120">
    <property type="term" value="P:CAAX-box protein maturation"/>
    <property type="evidence" value="ECO:0007669"/>
    <property type="project" value="UniProtKB-ARBA"/>
</dbReference>
<reference evidence="4" key="2">
    <citation type="submission" date="2021-04" db="EMBL/GenBank/DDBJ databases">
        <authorList>
            <person name="Gilroy R."/>
        </authorList>
    </citation>
    <scope>NUCLEOTIDE SEQUENCE</scope>
    <source>
        <strain evidence="4">CHK169-4300</strain>
    </source>
</reference>
<organism evidence="4 5">
    <name type="scientific">Candidatus Atopostipes pullistercoris</name>
    <dbReference type="NCBI Taxonomy" id="2838467"/>
    <lineage>
        <taxon>Bacteria</taxon>
        <taxon>Bacillati</taxon>
        <taxon>Bacillota</taxon>
        <taxon>Bacilli</taxon>
        <taxon>Lactobacillales</taxon>
        <taxon>Carnobacteriaceae</taxon>
        <taxon>Atopostipes</taxon>
    </lineage>
</organism>
<feature type="transmembrane region" description="Helical" evidence="2">
    <location>
        <begin position="64"/>
        <end position="82"/>
    </location>
</feature>
<evidence type="ECO:0000256" key="2">
    <source>
        <dbReference type="SAM" id="Phobius"/>
    </source>
</evidence>
<comment type="similarity">
    <text evidence="1">Belongs to the UPF0177 family.</text>
</comment>
<comment type="caution">
    <text evidence="4">The sequence shown here is derived from an EMBL/GenBank/DDBJ whole genome shotgun (WGS) entry which is preliminary data.</text>
</comment>
<reference evidence="4" key="1">
    <citation type="journal article" date="2021" name="PeerJ">
        <title>Extensive microbial diversity within the chicken gut microbiome revealed by metagenomics and culture.</title>
        <authorList>
            <person name="Gilroy R."/>
            <person name="Ravi A."/>
            <person name="Getino M."/>
            <person name="Pursley I."/>
            <person name="Horton D.L."/>
            <person name="Alikhan N.F."/>
            <person name="Baker D."/>
            <person name="Gharbi K."/>
            <person name="Hall N."/>
            <person name="Watson M."/>
            <person name="Adriaenssens E.M."/>
            <person name="Foster-Nyarko E."/>
            <person name="Jarju S."/>
            <person name="Secka A."/>
            <person name="Antonio M."/>
            <person name="Oren A."/>
            <person name="Chaudhuri R.R."/>
            <person name="La Ragione R."/>
            <person name="Hildebrand F."/>
            <person name="Pallen M.J."/>
        </authorList>
    </citation>
    <scope>NUCLEOTIDE SEQUENCE</scope>
    <source>
        <strain evidence="4">CHK169-4300</strain>
    </source>
</reference>
<sequence>FFRYIIYYYFSDNGSLTVVFLSNFLFILSHIISNPNVYSKFDILRQIFFSTLCCYTLLQTNNIIYAISIHLMYNLPFILVLIKRAIFNKDNIGSKYQ</sequence>
<name>A0A9D2G1E9_9LACT</name>
<keyword evidence="4" id="KW-0482">Metalloprotease</keyword>
<keyword evidence="2" id="KW-0812">Transmembrane</keyword>
<dbReference type="GO" id="GO:0004175">
    <property type="term" value="F:endopeptidase activity"/>
    <property type="evidence" value="ECO:0007669"/>
    <property type="project" value="UniProtKB-ARBA"/>
</dbReference>
<proteinExistence type="inferred from homology"/>
<feature type="transmembrane region" description="Helical" evidence="2">
    <location>
        <begin position="6"/>
        <end position="29"/>
    </location>
</feature>
<evidence type="ECO:0000259" key="3">
    <source>
        <dbReference type="Pfam" id="PF02517"/>
    </source>
</evidence>
<gene>
    <name evidence="4" type="ORF">H9808_00990</name>
</gene>
<protein>
    <submittedName>
        <fullName evidence="4">CPBP family intramembrane metalloprotease</fullName>
    </submittedName>
</protein>
<dbReference type="Pfam" id="PF02517">
    <property type="entry name" value="Rce1-like"/>
    <property type="match status" value="1"/>
</dbReference>
<feature type="non-terminal residue" evidence="4">
    <location>
        <position position="1"/>
    </location>
</feature>